<dbReference type="PANTHER" id="PTHR43832:SF1">
    <property type="entry name" value="S-ADENOSYL-L-METHIONINE-DEPENDENT METHYLTRANSFERASES SUPERFAMILY PROTEIN"/>
    <property type="match status" value="1"/>
</dbReference>
<dbReference type="CDD" id="cd02440">
    <property type="entry name" value="AdoMet_MTases"/>
    <property type="match status" value="1"/>
</dbReference>
<evidence type="ECO:0000313" key="2">
    <source>
        <dbReference type="Proteomes" id="UP000001095"/>
    </source>
</evidence>
<dbReference type="Pfam" id="PF02353">
    <property type="entry name" value="CMAS"/>
    <property type="match status" value="1"/>
</dbReference>
<evidence type="ECO:0000313" key="1">
    <source>
        <dbReference type="EMBL" id="EKS33638.1"/>
    </source>
</evidence>
<dbReference type="Gene3D" id="3.40.50.150">
    <property type="entry name" value="Vaccinia Virus protein VP39"/>
    <property type="match status" value="1"/>
</dbReference>
<proteinExistence type="predicted"/>
<reference evidence="1 2" key="1">
    <citation type="submission" date="2012-04" db="EMBL/GenBank/DDBJ databases">
        <title>The Genome Sequence of Afipia clevelandensis ATCC 49720.</title>
        <authorList>
            <consortium name="The Broad Institute Genome Sequencing Platform"/>
            <person name="Earl A."/>
            <person name="Ward D."/>
            <person name="Feldgarden M."/>
            <person name="Gevers D."/>
            <person name="Huys G."/>
            <person name="Walker B."/>
            <person name="Young S.K."/>
            <person name="Zeng Q."/>
            <person name="Gargeya S."/>
            <person name="Fitzgerald M."/>
            <person name="Haas B."/>
            <person name="Abouelleil A."/>
            <person name="Alvarado L."/>
            <person name="Arachchi H.M."/>
            <person name="Berlin A."/>
            <person name="Chapman S.B."/>
            <person name="Goldberg J."/>
            <person name="Griggs A."/>
            <person name="Gujja S."/>
            <person name="Hansen M."/>
            <person name="Howarth C."/>
            <person name="Imamovic A."/>
            <person name="Larimer J."/>
            <person name="McCowen C."/>
            <person name="Montmayeur A."/>
            <person name="Murphy C."/>
            <person name="Neiman D."/>
            <person name="Pearson M."/>
            <person name="Priest M."/>
            <person name="Roberts A."/>
            <person name="Saif S."/>
            <person name="Shea T."/>
            <person name="Sisk P."/>
            <person name="Sykes S."/>
            <person name="Wortman J."/>
            <person name="Nusbaum C."/>
            <person name="Birren B."/>
        </authorList>
    </citation>
    <scope>NUCLEOTIDE SEQUENCE [LARGE SCALE GENOMIC DNA]</scope>
    <source>
        <strain evidence="1 2">ATCC 49720</strain>
    </source>
</reference>
<sequence length="341" mass="38897">MSLARAAIRIGEAVPWPDALSRTVIDRLVGQTRRALAGNVQDTAGFAREMANYPVALHTDDANAQHYEIPAEFFALILGPQRKYSCCLYDEGIRSLAEAEENALRRTADHALLGDGQRILELGCGWGSLSLWMARHYPSARIVSVSNSHSQREYITERARHEELSNLEVITADMNGFIPPGQFDRIVSVEMFEHMANWRPLLKRVKDALNPDGRLFLHIFSHRSASYRFDHANQNDWIAQHFFTGGIMPGHSLIREFTDMFAVDAEWRWSGSHYEKTANDWLANFDNNNAAIFDILRRVYGADARIWHRRWRLFFLATAGLFGHSGGKEWGVSHYRLQPVS</sequence>
<dbReference type="RefSeq" id="WP_002713628.1">
    <property type="nucleotide sequence ID" value="NZ_KB375281.1"/>
</dbReference>
<dbReference type="SUPFAM" id="SSF53335">
    <property type="entry name" value="S-adenosyl-L-methionine-dependent methyltransferases"/>
    <property type="match status" value="1"/>
</dbReference>
<dbReference type="PANTHER" id="PTHR43832">
    <property type="match status" value="1"/>
</dbReference>
<protein>
    <recommendedName>
        <fullName evidence="3">Polyketide synthase methyltransferase domain-containing protein</fullName>
    </recommendedName>
</protein>
<keyword evidence="2" id="KW-1185">Reference proteome</keyword>
<name>K8P5B3_9BRAD</name>
<dbReference type="AlphaFoldDB" id="K8P5B3"/>
<comment type="caution">
    <text evidence="1">The sequence shown here is derived from an EMBL/GenBank/DDBJ whole genome shotgun (WGS) entry which is preliminary data.</text>
</comment>
<gene>
    <name evidence="1" type="ORF">HMPREF9696_02758</name>
</gene>
<dbReference type="HOGENOM" id="CLU_045794_0_0_5"/>
<dbReference type="Proteomes" id="UP000001095">
    <property type="component" value="Unassembled WGS sequence"/>
</dbReference>
<dbReference type="InterPro" id="IPR029063">
    <property type="entry name" value="SAM-dependent_MTases_sf"/>
</dbReference>
<dbReference type="OrthoDB" id="9782855at2"/>
<accession>K8P5B3</accession>
<organism evidence="1 2">
    <name type="scientific">Afipia clevelandensis ATCC 49720</name>
    <dbReference type="NCBI Taxonomy" id="883079"/>
    <lineage>
        <taxon>Bacteria</taxon>
        <taxon>Pseudomonadati</taxon>
        <taxon>Pseudomonadota</taxon>
        <taxon>Alphaproteobacteria</taxon>
        <taxon>Hyphomicrobiales</taxon>
        <taxon>Nitrobacteraceae</taxon>
        <taxon>Afipia</taxon>
    </lineage>
</organism>
<evidence type="ECO:0008006" key="3">
    <source>
        <dbReference type="Google" id="ProtNLM"/>
    </source>
</evidence>
<dbReference type="EMBL" id="AGWY01000012">
    <property type="protein sequence ID" value="EKS33638.1"/>
    <property type="molecule type" value="Genomic_DNA"/>
</dbReference>
<dbReference type="PATRIC" id="fig|883079.3.peg.2812"/>